<evidence type="ECO:0000256" key="7">
    <source>
        <dbReference type="SAM" id="Phobius"/>
    </source>
</evidence>
<protein>
    <recommendedName>
        <fullName evidence="8">Amino acid transporter transmembrane domain-containing protein</fullName>
    </recommendedName>
</protein>
<evidence type="ECO:0000256" key="5">
    <source>
        <dbReference type="ARBA" id="ARBA00022989"/>
    </source>
</evidence>
<proteinExistence type="predicted"/>
<feature type="transmembrane region" description="Helical" evidence="7">
    <location>
        <begin position="497"/>
        <end position="517"/>
    </location>
</feature>
<organism evidence="9 10">
    <name type="scientific">Tetracentron sinense</name>
    <name type="common">Spur-leaf</name>
    <dbReference type="NCBI Taxonomy" id="13715"/>
    <lineage>
        <taxon>Eukaryota</taxon>
        <taxon>Viridiplantae</taxon>
        <taxon>Streptophyta</taxon>
        <taxon>Embryophyta</taxon>
        <taxon>Tracheophyta</taxon>
        <taxon>Spermatophyta</taxon>
        <taxon>Magnoliopsida</taxon>
        <taxon>Trochodendrales</taxon>
        <taxon>Trochodendraceae</taxon>
        <taxon>Tetracentron</taxon>
    </lineage>
</organism>
<feature type="transmembrane region" description="Helical" evidence="7">
    <location>
        <begin position="529"/>
        <end position="553"/>
    </location>
</feature>
<dbReference type="EMBL" id="JABCRI010000024">
    <property type="protein sequence ID" value="KAF8377743.1"/>
    <property type="molecule type" value="Genomic_DNA"/>
</dbReference>
<evidence type="ECO:0000256" key="4">
    <source>
        <dbReference type="ARBA" id="ARBA00022970"/>
    </source>
</evidence>
<feature type="transmembrane region" description="Helical" evidence="7">
    <location>
        <begin position="165"/>
        <end position="189"/>
    </location>
</feature>
<dbReference type="PANTHER" id="PTHR48017">
    <property type="entry name" value="OS05G0424000 PROTEIN-RELATED"/>
    <property type="match status" value="1"/>
</dbReference>
<sequence>MEDSLHYISQGPLVRFSFVRCSGNLLAHGLAKLALIQELDGEISLPNFPGLVAIAHNDILRSEASEMGEMVEVSSNPTPLRMGAAVPLSPGESPLLYSTAQNTQTPSASPMNETTVSMEEPLEEVSQLTKLAPQEAWLPITESRNGNAFFSAFHTLSSGLSYQALLLPLAFPVLGWTWGILCLALAFVWQMYTLWLLIELHEYVPGVRYSRYLQLAIATFGAKRGKLLALFPTMYLSGGTCVGLVTFGGGAMRLFFQIARVANPLTTVEYLLVFTCCAFLLAQLPNLNSLAGVSLIGAISGVGYCTLIWVVSVSKDRPMDVAYHPLKAKSEMPEICNFLNAFGIVALAFRGHNVVLEIQGTMPSNAKHPSRVPMWRGVRFAYLLIAMCLFPLATAGYGAYGNLIPTNGGLLGALMKYHEHGTSRFSLGLISLLVVISCLSSYQIYSIPFCDNMEFKYIMAKNRPCPRWLRSAFRALFGGIAFFIAVALPILVRLAGLIGAIAMPVTFAYPCFMWIVIKKPKKYSTMWYLNWGLGCLGMVMSFLLVVAAIWSLVQTGVQPHFFNPHSPVTAGKEKKE</sequence>
<evidence type="ECO:0000259" key="8">
    <source>
        <dbReference type="Pfam" id="PF01490"/>
    </source>
</evidence>
<dbReference type="OrthoDB" id="40134at2759"/>
<comment type="subcellular location">
    <subcellularLocation>
        <location evidence="1">Membrane</location>
    </subcellularLocation>
</comment>
<feature type="transmembrane region" description="Helical" evidence="7">
    <location>
        <begin position="234"/>
        <end position="256"/>
    </location>
</feature>
<feature type="transmembrane region" description="Helical" evidence="7">
    <location>
        <begin position="471"/>
        <end position="491"/>
    </location>
</feature>
<keyword evidence="4" id="KW-0029">Amino-acid transport</keyword>
<dbReference type="AlphaFoldDB" id="A0A835D282"/>
<gene>
    <name evidence="9" type="ORF">HHK36_031128</name>
</gene>
<dbReference type="GO" id="GO:0006865">
    <property type="term" value="P:amino acid transport"/>
    <property type="evidence" value="ECO:0007669"/>
    <property type="project" value="UniProtKB-KW"/>
</dbReference>
<evidence type="ECO:0000256" key="6">
    <source>
        <dbReference type="ARBA" id="ARBA00023136"/>
    </source>
</evidence>
<evidence type="ECO:0000256" key="3">
    <source>
        <dbReference type="ARBA" id="ARBA00022692"/>
    </source>
</evidence>
<evidence type="ECO:0000313" key="9">
    <source>
        <dbReference type="EMBL" id="KAF8377743.1"/>
    </source>
</evidence>
<keyword evidence="5 7" id="KW-1133">Transmembrane helix</keyword>
<keyword evidence="3 7" id="KW-0812">Transmembrane</keyword>
<dbReference type="GO" id="GO:0016020">
    <property type="term" value="C:membrane"/>
    <property type="evidence" value="ECO:0007669"/>
    <property type="project" value="UniProtKB-SubCell"/>
</dbReference>
<dbReference type="Pfam" id="PF01490">
    <property type="entry name" value="Aa_trans"/>
    <property type="match status" value="1"/>
</dbReference>
<comment type="caution">
    <text evidence="9">The sequence shown here is derived from an EMBL/GenBank/DDBJ whole genome shotgun (WGS) entry which is preliminary data.</text>
</comment>
<feature type="transmembrane region" description="Helical" evidence="7">
    <location>
        <begin position="268"/>
        <end position="284"/>
    </location>
</feature>
<name>A0A835D282_TETSI</name>
<keyword evidence="2" id="KW-0813">Transport</keyword>
<feature type="transmembrane region" description="Helical" evidence="7">
    <location>
        <begin position="380"/>
        <end position="400"/>
    </location>
</feature>
<reference evidence="9 10" key="1">
    <citation type="submission" date="2020-04" db="EMBL/GenBank/DDBJ databases">
        <title>Plant Genome Project.</title>
        <authorList>
            <person name="Zhang R.-G."/>
        </authorList>
    </citation>
    <scope>NUCLEOTIDE SEQUENCE [LARGE SCALE GENOMIC DNA]</scope>
    <source>
        <strain evidence="9">YNK0</strain>
        <tissue evidence="9">Leaf</tissue>
    </source>
</reference>
<keyword evidence="6 7" id="KW-0472">Membrane</keyword>
<feature type="transmembrane region" description="Helical" evidence="7">
    <location>
        <begin position="290"/>
        <end position="311"/>
    </location>
</feature>
<evidence type="ECO:0000256" key="2">
    <source>
        <dbReference type="ARBA" id="ARBA00022448"/>
    </source>
</evidence>
<evidence type="ECO:0000256" key="1">
    <source>
        <dbReference type="ARBA" id="ARBA00004370"/>
    </source>
</evidence>
<keyword evidence="10" id="KW-1185">Reference proteome</keyword>
<dbReference type="Proteomes" id="UP000655225">
    <property type="component" value="Unassembled WGS sequence"/>
</dbReference>
<feature type="domain" description="Amino acid transporter transmembrane" evidence="8">
    <location>
        <begin position="146"/>
        <end position="551"/>
    </location>
</feature>
<dbReference type="InterPro" id="IPR013057">
    <property type="entry name" value="AA_transpt_TM"/>
</dbReference>
<evidence type="ECO:0000313" key="10">
    <source>
        <dbReference type="Proteomes" id="UP000655225"/>
    </source>
</evidence>
<feature type="transmembrane region" description="Helical" evidence="7">
    <location>
        <begin position="425"/>
        <end position="450"/>
    </location>
</feature>
<accession>A0A835D282</accession>